<evidence type="ECO:0000313" key="4">
    <source>
        <dbReference type="Proteomes" id="UP000672934"/>
    </source>
</evidence>
<evidence type="ECO:0000313" key="3">
    <source>
        <dbReference type="EMBL" id="CAG2149212.1"/>
    </source>
</evidence>
<feature type="region of interest" description="Disordered" evidence="1">
    <location>
        <begin position="137"/>
        <end position="164"/>
    </location>
</feature>
<keyword evidence="4" id="KW-1185">Reference proteome</keyword>
<accession>A0A916IWL1</accession>
<feature type="signal peptide" evidence="2">
    <location>
        <begin position="1"/>
        <end position="24"/>
    </location>
</feature>
<evidence type="ECO:0000256" key="1">
    <source>
        <dbReference type="SAM" id="MobiDB-lite"/>
    </source>
</evidence>
<name>A0A916IWL1_9BURK</name>
<feature type="chain" id="PRO_5036700786" description="Proline-rich region" evidence="2">
    <location>
        <begin position="25"/>
        <end position="164"/>
    </location>
</feature>
<reference evidence="3" key="1">
    <citation type="submission" date="2021-03" db="EMBL/GenBank/DDBJ databases">
        <authorList>
            <person name="Peeters C."/>
        </authorList>
    </citation>
    <scope>NUCLEOTIDE SEQUENCE</scope>
    <source>
        <strain evidence="3">LMG 31506</strain>
    </source>
</reference>
<keyword evidence="2" id="KW-0732">Signal</keyword>
<protein>
    <recommendedName>
        <fullName evidence="5">Proline-rich region</fullName>
    </recommendedName>
</protein>
<gene>
    <name evidence="3" type="ORF">LMG31506_03976</name>
</gene>
<dbReference type="EMBL" id="CAJPUY010000014">
    <property type="protein sequence ID" value="CAG2149212.1"/>
    <property type="molecule type" value="Genomic_DNA"/>
</dbReference>
<evidence type="ECO:0008006" key="5">
    <source>
        <dbReference type="Google" id="ProtNLM"/>
    </source>
</evidence>
<dbReference type="AlphaFoldDB" id="A0A916IWL1"/>
<sequence>MNGRRLCQLALALIAVSASGVALAGRGYYHGGYYHGHGGYYHAHGSVGVFIGPGFYYGGYPWGYPYGYPSPYYYPPAAVGVPASPPQYVEQGPDGPVPAPGPDNAAPPAQALWYHCSKPEGYYPYVHECPGGWQQVPAHPPSGSMTPQQAPQPVPQAPAARMSL</sequence>
<dbReference type="RefSeq" id="WP_230426941.1">
    <property type="nucleotide sequence ID" value="NZ_CAJPUY010000014.1"/>
</dbReference>
<evidence type="ECO:0000256" key="2">
    <source>
        <dbReference type="SAM" id="SignalP"/>
    </source>
</evidence>
<comment type="caution">
    <text evidence="3">The sequence shown here is derived from an EMBL/GenBank/DDBJ whole genome shotgun (WGS) entry which is preliminary data.</text>
</comment>
<organism evidence="3 4">
    <name type="scientific">Cupriavidus yeoncheonensis</name>
    <dbReference type="NCBI Taxonomy" id="1462994"/>
    <lineage>
        <taxon>Bacteria</taxon>
        <taxon>Pseudomonadati</taxon>
        <taxon>Pseudomonadota</taxon>
        <taxon>Betaproteobacteria</taxon>
        <taxon>Burkholderiales</taxon>
        <taxon>Burkholderiaceae</taxon>
        <taxon>Cupriavidus</taxon>
    </lineage>
</organism>
<proteinExistence type="predicted"/>
<dbReference type="Proteomes" id="UP000672934">
    <property type="component" value="Unassembled WGS sequence"/>
</dbReference>